<protein>
    <submittedName>
        <fullName evidence="1">Uncharacterized protein</fullName>
    </submittedName>
</protein>
<sequence length="150" mass="16789">MYDARCASPFRKCIRLITCFCLLSPPPWHYLLAWDLLSPTVSDCLYFATARPQIVTHTIEHCKIEAPDLVRNVVTKKRDGGLTFFPSFFPIHTERPILLLAGLPLNTGLPAKRKLARPLANPLDLTPHLAKSPPSTTGAWRRMIIVDGTS</sequence>
<name>A0A0G4KE82_VERLO</name>
<organism evidence="1 2">
    <name type="scientific">Verticillium longisporum</name>
    <name type="common">Verticillium dahliae var. longisporum</name>
    <dbReference type="NCBI Taxonomy" id="100787"/>
    <lineage>
        <taxon>Eukaryota</taxon>
        <taxon>Fungi</taxon>
        <taxon>Dikarya</taxon>
        <taxon>Ascomycota</taxon>
        <taxon>Pezizomycotina</taxon>
        <taxon>Sordariomycetes</taxon>
        <taxon>Hypocreomycetidae</taxon>
        <taxon>Glomerellales</taxon>
        <taxon>Plectosphaerellaceae</taxon>
        <taxon>Verticillium</taxon>
    </lineage>
</organism>
<keyword evidence="2" id="KW-1185">Reference proteome</keyword>
<dbReference type="Proteomes" id="UP000044602">
    <property type="component" value="Unassembled WGS sequence"/>
</dbReference>
<evidence type="ECO:0000313" key="1">
    <source>
        <dbReference type="EMBL" id="CRJ82848.1"/>
    </source>
</evidence>
<gene>
    <name evidence="1" type="ORF">BN1708_009049</name>
</gene>
<dbReference type="AlphaFoldDB" id="A0A0G4KE82"/>
<reference evidence="1 2" key="1">
    <citation type="submission" date="2015-05" db="EMBL/GenBank/DDBJ databases">
        <authorList>
            <person name="Wang D.B."/>
            <person name="Wang M."/>
        </authorList>
    </citation>
    <scope>NUCLEOTIDE SEQUENCE [LARGE SCALE GENOMIC DNA]</scope>
    <source>
        <strain evidence="1">VL1</strain>
    </source>
</reference>
<accession>A0A0G4KE82</accession>
<dbReference type="EMBL" id="CVQH01000114">
    <property type="protein sequence ID" value="CRJ82848.1"/>
    <property type="molecule type" value="Genomic_DNA"/>
</dbReference>
<evidence type="ECO:0000313" key="2">
    <source>
        <dbReference type="Proteomes" id="UP000044602"/>
    </source>
</evidence>
<proteinExistence type="predicted"/>